<geneLocation type="plasmid" evidence="1 2">
    <name>pBC201</name>
</geneLocation>
<dbReference type="Proteomes" id="UP000002190">
    <property type="component" value="Plasmid pBC201"/>
</dbReference>
<protein>
    <submittedName>
        <fullName evidence="1">Uncharacterized protein</fullName>
    </submittedName>
</protein>
<organism evidence="1 2">
    <name type="scientific">Paraburkholderia atlantica</name>
    <dbReference type="NCBI Taxonomy" id="2654982"/>
    <lineage>
        <taxon>Bacteria</taxon>
        <taxon>Pseudomonadati</taxon>
        <taxon>Pseudomonadota</taxon>
        <taxon>Betaproteobacteria</taxon>
        <taxon>Burkholderiales</taxon>
        <taxon>Burkholderiaceae</taxon>
        <taxon>Paraburkholderia</taxon>
    </lineage>
</organism>
<evidence type="ECO:0000313" key="2">
    <source>
        <dbReference type="Proteomes" id="UP000002190"/>
    </source>
</evidence>
<reference evidence="1 2" key="2">
    <citation type="journal article" date="2012" name="J. Bacteriol.">
        <title>Genome Sequences of Burkholderia sp. Strains CCGE1002 and H160, Isolated from Legume Nodules in Mexico and Brazil.</title>
        <authorList>
            <person name="Ormeno-Orrillo E."/>
            <person name="Rogel M.A."/>
            <person name="Chueire L.M."/>
            <person name="Tiedje J.M."/>
            <person name="Martinez-Romero E."/>
            <person name="Hungria M."/>
        </authorList>
    </citation>
    <scope>NUCLEOTIDE SEQUENCE [LARGE SCALE GENOMIC DNA]</scope>
    <source>
        <strain evidence="1 2">CCGE1002</strain>
        <plasmid evidence="2">pBC201</plasmid>
    </source>
</reference>
<reference evidence="2" key="1">
    <citation type="submission" date="2010-04" db="EMBL/GenBank/DDBJ databases">
        <title>Complete sequence of plasmid 1 of Burkholderia sp. CCGE1002.</title>
        <authorList>
            <consortium name="US DOE Joint Genome Institute"/>
            <person name="Lucas S."/>
            <person name="Copeland A."/>
            <person name="Lapidus A."/>
            <person name="Cheng J.-F."/>
            <person name="Bruce D."/>
            <person name="Goodwin L."/>
            <person name="Pitluck S."/>
            <person name="Chertkov O."/>
            <person name="Detter J.C."/>
            <person name="Han C."/>
            <person name="Tapia R."/>
            <person name="Land M."/>
            <person name="Hauser L."/>
            <person name="Kyrpides N."/>
            <person name="Ovchinnikova G."/>
            <person name="Martinez-Romero E."/>
            <person name="Hernandez M.A.R."/>
            <person name="Tiedje J.M."/>
            <person name="Woyke T."/>
        </authorList>
    </citation>
    <scope>NUCLEOTIDE SEQUENCE [LARGE SCALE GENOMIC DNA]</scope>
    <source>
        <strain evidence="2">CCGE1002</strain>
        <plasmid evidence="2">pBC201</plasmid>
    </source>
</reference>
<dbReference type="GeneID" id="301098106"/>
<dbReference type="HOGENOM" id="CLU_2116432_0_0_4"/>
<dbReference type="eggNOG" id="ENOG502ZKAY">
    <property type="taxonomic scope" value="Bacteria"/>
</dbReference>
<name>D5WNM8_PARAM</name>
<dbReference type="RefSeq" id="WP_013094682.1">
    <property type="nucleotide sequence ID" value="NC_014120.1"/>
</dbReference>
<sequence length="114" mass="13164">MYTVDDLERARAAVANAERRLDDYDGNNPNKHRTEVAEAREHAYRVERALKRDRLIPLTPHDEVELALDEKYPRAGSKTTVEYEGKRYVKTFRPGARSLSGGVRFWIESWAEAS</sequence>
<keyword evidence="1" id="KW-0614">Plasmid</keyword>
<evidence type="ECO:0000313" key="1">
    <source>
        <dbReference type="EMBL" id="ADG20907.1"/>
    </source>
</evidence>
<dbReference type="EMBL" id="CP002016">
    <property type="protein sequence ID" value="ADG20907.1"/>
    <property type="molecule type" value="Genomic_DNA"/>
</dbReference>
<gene>
    <name evidence="1" type="ordered locus">BC1002_7162</name>
</gene>
<dbReference type="KEGG" id="bge:BC1002_7162"/>
<proteinExistence type="predicted"/>
<accession>D5WNM8</accession>
<dbReference type="AlphaFoldDB" id="D5WNM8"/>